<dbReference type="Proteomes" id="UP001206128">
    <property type="component" value="Unassembled WGS sequence"/>
</dbReference>
<feature type="binding site" evidence="7">
    <location>
        <position position="43"/>
    </location>
    <ligand>
        <name>ATP</name>
        <dbReference type="ChEBI" id="CHEBI:30616"/>
    </ligand>
</feature>
<keyword evidence="4 7" id="KW-0547">Nucleotide-binding</keyword>
<dbReference type="EMBL" id="JAMTCK010000005">
    <property type="protein sequence ID" value="MCP2165452.1"/>
    <property type="molecule type" value="Genomic_DNA"/>
</dbReference>
<dbReference type="PROSITE" id="PS00107">
    <property type="entry name" value="PROTEIN_KINASE_ATP"/>
    <property type="match status" value="1"/>
</dbReference>
<accession>A0AAE3GBX5</accession>
<feature type="region of interest" description="Disordered" evidence="8">
    <location>
        <begin position="392"/>
        <end position="428"/>
    </location>
</feature>
<name>A0AAE3GBX5_9PSEU</name>
<evidence type="ECO:0000256" key="2">
    <source>
        <dbReference type="ARBA" id="ARBA00022527"/>
    </source>
</evidence>
<dbReference type="AlphaFoldDB" id="A0AAE3GBX5"/>
<evidence type="ECO:0000256" key="4">
    <source>
        <dbReference type="ARBA" id="ARBA00022741"/>
    </source>
</evidence>
<evidence type="ECO:0000256" key="9">
    <source>
        <dbReference type="SAM" id="Phobius"/>
    </source>
</evidence>
<feature type="compositionally biased region" description="Low complexity" evidence="8">
    <location>
        <begin position="392"/>
        <end position="422"/>
    </location>
</feature>
<evidence type="ECO:0000256" key="8">
    <source>
        <dbReference type="SAM" id="MobiDB-lite"/>
    </source>
</evidence>
<proteinExistence type="predicted"/>
<keyword evidence="6 7" id="KW-0067">ATP-binding</keyword>
<dbReference type="InterPro" id="IPR000719">
    <property type="entry name" value="Prot_kinase_dom"/>
</dbReference>
<dbReference type="GO" id="GO:0005524">
    <property type="term" value="F:ATP binding"/>
    <property type="evidence" value="ECO:0007669"/>
    <property type="project" value="UniProtKB-UniRule"/>
</dbReference>
<evidence type="ECO:0000256" key="7">
    <source>
        <dbReference type="PROSITE-ProRule" id="PRU10141"/>
    </source>
</evidence>
<keyword evidence="9" id="KW-1133">Transmembrane helix</keyword>
<dbReference type="PROSITE" id="PS50011">
    <property type="entry name" value="PROTEIN_KINASE_DOM"/>
    <property type="match status" value="1"/>
</dbReference>
<keyword evidence="3" id="KW-0808">Transferase</keyword>
<feature type="domain" description="Protein kinase" evidence="10">
    <location>
        <begin position="14"/>
        <end position="273"/>
    </location>
</feature>
<evidence type="ECO:0000256" key="1">
    <source>
        <dbReference type="ARBA" id="ARBA00012513"/>
    </source>
</evidence>
<feature type="region of interest" description="Disordered" evidence="8">
    <location>
        <begin position="275"/>
        <end position="380"/>
    </location>
</feature>
<evidence type="ECO:0000256" key="3">
    <source>
        <dbReference type="ARBA" id="ARBA00022679"/>
    </source>
</evidence>
<dbReference type="GO" id="GO:0004674">
    <property type="term" value="F:protein serine/threonine kinase activity"/>
    <property type="evidence" value="ECO:0007669"/>
    <property type="project" value="UniProtKB-KW"/>
</dbReference>
<dbReference type="EC" id="2.7.11.1" evidence="1"/>
<dbReference type="PROSITE" id="PS00108">
    <property type="entry name" value="PROTEIN_KINASE_ST"/>
    <property type="match status" value="1"/>
</dbReference>
<dbReference type="CDD" id="cd14014">
    <property type="entry name" value="STKc_PknB_like"/>
    <property type="match status" value="1"/>
</dbReference>
<dbReference type="PANTHER" id="PTHR43289:SF6">
    <property type="entry name" value="SERINE_THREONINE-PROTEIN KINASE NEKL-3"/>
    <property type="match status" value="1"/>
</dbReference>
<dbReference type="SMART" id="SM00220">
    <property type="entry name" value="S_TKc"/>
    <property type="match status" value="1"/>
</dbReference>
<dbReference type="Pfam" id="PF00069">
    <property type="entry name" value="Pkinase"/>
    <property type="match status" value="1"/>
</dbReference>
<dbReference type="InterPro" id="IPR008271">
    <property type="entry name" value="Ser/Thr_kinase_AS"/>
</dbReference>
<dbReference type="SUPFAM" id="SSF56112">
    <property type="entry name" value="Protein kinase-like (PK-like)"/>
    <property type="match status" value="1"/>
</dbReference>
<evidence type="ECO:0000313" key="12">
    <source>
        <dbReference type="Proteomes" id="UP001206128"/>
    </source>
</evidence>
<dbReference type="InterPro" id="IPR017441">
    <property type="entry name" value="Protein_kinase_ATP_BS"/>
</dbReference>
<dbReference type="InterPro" id="IPR011009">
    <property type="entry name" value="Kinase-like_dom_sf"/>
</dbReference>
<organism evidence="11 12">
    <name type="scientific">Goodfellowiella coeruleoviolacea</name>
    <dbReference type="NCBI Taxonomy" id="334858"/>
    <lineage>
        <taxon>Bacteria</taxon>
        <taxon>Bacillati</taxon>
        <taxon>Actinomycetota</taxon>
        <taxon>Actinomycetes</taxon>
        <taxon>Pseudonocardiales</taxon>
        <taxon>Pseudonocardiaceae</taxon>
        <taxon>Goodfellowiella</taxon>
    </lineage>
</organism>
<protein>
    <recommendedName>
        <fullName evidence="1">non-specific serine/threonine protein kinase</fullName>
        <ecNumber evidence="1">2.7.11.1</ecNumber>
    </recommendedName>
</protein>
<feature type="compositionally biased region" description="Low complexity" evidence="8">
    <location>
        <begin position="314"/>
        <end position="370"/>
    </location>
</feature>
<reference evidence="11" key="1">
    <citation type="submission" date="2022-06" db="EMBL/GenBank/DDBJ databases">
        <title>Genomic Encyclopedia of Archaeal and Bacterial Type Strains, Phase II (KMG-II): from individual species to whole genera.</title>
        <authorList>
            <person name="Goeker M."/>
        </authorList>
    </citation>
    <scope>NUCLEOTIDE SEQUENCE</scope>
    <source>
        <strain evidence="11">DSM 43935</strain>
    </source>
</reference>
<keyword evidence="9" id="KW-0812">Transmembrane</keyword>
<comment type="caution">
    <text evidence="11">The sequence shown here is derived from an EMBL/GenBank/DDBJ whole genome shotgun (WGS) entry which is preliminary data.</text>
</comment>
<dbReference type="Gene3D" id="3.30.200.20">
    <property type="entry name" value="Phosphorylase Kinase, domain 1"/>
    <property type="match status" value="1"/>
</dbReference>
<keyword evidence="5 11" id="KW-0418">Kinase</keyword>
<gene>
    <name evidence="11" type="ORF">LX83_002310</name>
</gene>
<dbReference type="Gene3D" id="1.10.510.10">
    <property type="entry name" value="Transferase(Phosphotransferase) domain 1"/>
    <property type="match status" value="1"/>
</dbReference>
<evidence type="ECO:0000313" key="11">
    <source>
        <dbReference type="EMBL" id="MCP2165452.1"/>
    </source>
</evidence>
<keyword evidence="2 11" id="KW-0723">Serine/threonine-protein kinase</keyword>
<dbReference type="PANTHER" id="PTHR43289">
    <property type="entry name" value="MITOGEN-ACTIVATED PROTEIN KINASE KINASE KINASE 20-RELATED"/>
    <property type="match status" value="1"/>
</dbReference>
<feature type="transmembrane region" description="Helical" evidence="9">
    <location>
        <begin position="438"/>
        <end position="458"/>
    </location>
</feature>
<sequence length="660" mass="69574">MDPPSPERLIADRYRLQRVLGRGSMGTVWAAYDEVLLRRVAVKEVLRPLGMPETEADELRERTLREARAIATLSHPNVVTLHDVVRHEGEPYVVMELVPSYSLGELLRAQGPLNTTQAAAVADAVAAALEAAHRARITHRDVKPGNVLVGEDGRIKLTDFGIARNMAEATMTSSGMVLGSPAYIAPEVASGDEVTPAADLWGLGATLFAAVEGHPPYDADGDPVETVSQVIQAPVPRPTRAGELEPVITALMVKDPAERLPLVEVRKQIYSLLPEPGAQVFPPTGEVRGGEGGGRATGTAALPERPRRPRQPSRAKPAIAPDTPLAADPGPLPFGPGAAASSAPPSSPLPEAGSPEAGSPAAAAPLAADPGPLPFPLADTAPTKVRPFVAISTDTSTGTSTGPGTDTSTDTSTGTSTDTSVGTGTGVAPARRRVRDTLVVLVAVVLFVLASVTGFVLARTVSGQAVLPPATSTVSPQPASPMEGLAPTTAQAITAMGEQGGRFSLHVPQGWSQYVEQRAGDSLPPSTVVHFVSPYGEDELTVQRYPRFFPTYQVSEYLAAVSEPWPDGGYVEQVQQVDKTATTGPEPARTLVYRTVERAQRSPASRTTEPEPTQRRTHFLRVLPVGSDLWVVGVSVPSDHEENGQRELFAKIMPTFATTG</sequence>
<keyword evidence="12" id="KW-1185">Reference proteome</keyword>
<evidence type="ECO:0000256" key="5">
    <source>
        <dbReference type="ARBA" id="ARBA00022777"/>
    </source>
</evidence>
<keyword evidence="9" id="KW-0472">Membrane</keyword>
<evidence type="ECO:0000256" key="6">
    <source>
        <dbReference type="ARBA" id="ARBA00022840"/>
    </source>
</evidence>
<evidence type="ECO:0000259" key="10">
    <source>
        <dbReference type="PROSITE" id="PS50011"/>
    </source>
</evidence>